<dbReference type="InterPro" id="IPR009057">
    <property type="entry name" value="Homeodomain-like_sf"/>
</dbReference>
<accession>A0A6N7RMJ8</accession>
<feature type="compositionally biased region" description="Basic and acidic residues" evidence="3">
    <location>
        <begin position="19"/>
        <end position="29"/>
    </location>
</feature>
<name>A0A6N7RMJ8_9ACTN</name>
<evidence type="ECO:0000256" key="3">
    <source>
        <dbReference type="SAM" id="MobiDB-lite"/>
    </source>
</evidence>
<evidence type="ECO:0000256" key="1">
    <source>
        <dbReference type="ARBA" id="ARBA00023125"/>
    </source>
</evidence>
<evidence type="ECO:0000313" key="5">
    <source>
        <dbReference type="EMBL" id="MRX82197.1"/>
    </source>
</evidence>
<sequence length="208" mass="23663">MATSDDLREASLTRPIRGNRQEKDGEMANTDLRYRRTERYLLEAFGTALNERPLDKITVTSLAAAADINKATFYLHYRDIYDLAEAYVRHVAQARVDGMEYLDEYFDDPRSFAAHLVADFEANKEEGLVFGRNGIMHSYLDAFASATHARLSEFKPVVDDKRGSMMTTFMLTGILNLLPRYEDDSQTVAEVAGDLLTAIHEYGRSRFE</sequence>
<dbReference type="Gene3D" id="1.10.357.10">
    <property type="entry name" value="Tetracycline Repressor, domain 2"/>
    <property type="match status" value="1"/>
</dbReference>
<dbReference type="InterPro" id="IPR001647">
    <property type="entry name" value="HTH_TetR"/>
</dbReference>
<proteinExistence type="predicted"/>
<dbReference type="SUPFAM" id="SSF46689">
    <property type="entry name" value="Homeodomain-like"/>
    <property type="match status" value="1"/>
</dbReference>
<dbReference type="GO" id="GO:0003677">
    <property type="term" value="F:DNA binding"/>
    <property type="evidence" value="ECO:0007669"/>
    <property type="project" value="UniProtKB-UniRule"/>
</dbReference>
<gene>
    <name evidence="5" type="ORF">GJG86_06790</name>
</gene>
<dbReference type="PROSITE" id="PS50977">
    <property type="entry name" value="HTH_TETR_2"/>
    <property type="match status" value="1"/>
</dbReference>
<evidence type="ECO:0000256" key="2">
    <source>
        <dbReference type="PROSITE-ProRule" id="PRU00335"/>
    </source>
</evidence>
<comment type="caution">
    <text evidence="5">The sequence shown here is derived from an EMBL/GenBank/DDBJ whole genome shotgun (WGS) entry which is preliminary data.</text>
</comment>
<feature type="DNA-binding region" description="H-T-H motif" evidence="2">
    <location>
        <begin position="58"/>
        <end position="77"/>
    </location>
</feature>
<dbReference type="AlphaFoldDB" id="A0A6N7RMJ8"/>
<evidence type="ECO:0000259" key="4">
    <source>
        <dbReference type="PROSITE" id="PS50977"/>
    </source>
</evidence>
<dbReference type="Proteomes" id="UP000438093">
    <property type="component" value="Unassembled WGS sequence"/>
</dbReference>
<feature type="domain" description="HTH tetR-type" evidence="4">
    <location>
        <begin position="35"/>
        <end position="95"/>
    </location>
</feature>
<dbReference type="EMBL" id="VTFY01000004">
    <property type="protein sequence ID" value="MRX82197.1"/>
    <property type="molecule type" value="Genomic_DNA"/>
</dbReference>
<keyword evidence="6" id="KW-1185">Reference proteome</keyword>
<reference evidence="6" key="1">
    <citation type="submission" date="2019-08" db="EMBL/GenBank/DDBJ databases">
        <title>Arthrobacter sp. nov., isolated from plateau pika and Tibetan wild ass.</title>
        <authorList>
            <person name="Ge Y."/>
        </authorList>
    </citation>
    <scope>NUCLEOTIDE SEQUENCE [LARGE SCALE GENOMIC DNA]</scope>
    <source>
        <strain evidence="6">HF-4214</strain>
    </source>
</reference>
<protein>
    <submittedName>
        <fullName evidence="5">TetR family transcriptional regulator</fullName>
    </submittedName>
</protein>
<evidence type="ECO:0000313" key="6">
    <source>
        <dbReference type="Proteomes" id="UP000438093"/>
    </source>
</evidence>
<keyword evidence="1 2" id="KW-0238">DNA-binding</keyword>
<feature type="region of interest" description="Disordered" evidence="3">
    <location>
        <begin position="1"/>
        <end position="29"/>
    </location>
</feature>
<feature type="compositionally biased region" description="Basic and acidic residues" evidence="3">
    <location>
        <begin position="1"/>
        <end position="11"/>
    </location>
</feature>
<organism evidence="5 6">
    <name type="scientific">Eggerthella guodeyinii</name>
    <dbReference type="NCBI Taxonomy" id="2690837"/>
    <lineage>
        <taxon>Bacteria</taxon>
        <taxon>Bacillati</taxon>
        <taxon>Actinomycetota</taxon>
        <taxon>Coriobacteriia</taxon>
        <taxon>Eggerthellales</taxon>
        <taxon>Eggerthellaceae</taxon>
        <taxon>Eggerthella</taxon>
    </lineage>
</organism>